<dbReference type="Gene3D" id="1.25.40.10">
    <property type="entry name" value="Tetratricopeptide repeat domain"/>
    <property type="match status" value="1"/>
</dbReference>
<dbReference type="SUPFAM" id="SSF48452">
    <property type="entry name" value="TPR-like"/>
    <property type="match status" value="1"/>
</dbReference>
<organism evidence="1 2">
    <name type="scientific">Cochleicola gelatinilyticus</name>
    <dbReference type="NCBI Taxonomy" id="1763537"/>
    <lineage>
        <taxon>Bacteria</taxon>
        <taxon>Pseudomonadati</taxon>
        <taxon>Bacteroidota</taxon>
        <taxon>Flavobacteriia</taxon>
        <taxon>Flavobacteriales</taxon>
        <taxon>Flavobacteriaceae</taxon>
        <taxon>Cochleicola</taxon>
    </lineage>
</organism>
<protein>
    <recommendedName>
        <fullName evidence="3">Tetratricopeptide repeat protein</fullName>
    </recommendedName>
</protein>
<dbReference type="InterPro" id="IPR011990">
    <property type="entry name" value="TPR-like_helical_dom_sf"/>
</dbReference>
<dbReference type="EMBL" id="LRXL01000037">
    <property type="protein sequence ID" value="OAB78868.1"/>
    <property type="molecule type" value="Genomic_DNA"/>
</dbReference>
<evidence type="ECO:0000313" key="2">
    <source>
        <dbReference type="Proteomes" id="UP000077013"/>
    </source>
</evidence>
<dbReference type="AlphaFoldDB" id="A0A167HQS8"/>
<dbReference type="STRING" id="1763537.ULVI_09815"/>
<reference evidence="1 2" key="1">
    <citation type="submission" date="2016-02" db="EMBL/GenBank/DDBJ databases">
        <title>Ulvibacter sp. LPB0005, isolated from Thais luteostoma.</title>
        <authorList>
            <person name="Shin S.-K."/>
            <person name="Yi H."/>
        </authorList>
    </citation>
    <scope>NUCLEOTIDE SEQUENCE [LARGE SCALE GENOMIC DNA]</scope>
    <source>
        <strain evidence="1 2">LPB0005</strain>
    </source>
</reference>
<dbReference type="Proteomes" id="UP000077013">
    <property type="component" value="Unassembled WGS sequence"/>
</dbReference>
<evidence type="ECO:0008006" key="3">
    <source>
        <dbReference type="Google" id="ProtNLM"/>
    </source>
</evidence>
<dbReference type="OrthoDB" id="1150971at2"/>
<dbReference type="RefSeq" id="WP_068592284.1">
    <property type="nucleotide sequence ID" value="NZ_LRXL01000037.1"/>
</dbReference>
<proteinExistence type="predicted"/>
<name>A0A167HQS8_9FLAO</name>
<comment type="caution">
    <text evidence="1">The sequence shown here is derived from an EMBL/GenBank/DDBJ whole genome shotgun (WGS) entry which is preliminary data.</text>
</comment>
<gene>
    <name evidence="1" type="ORF">ULVI_09815</name>
</gene>
<keyword evidence="2" id="KW-1185">Reference proteome</keyword>
<sequence length="209" mass="23858">MRTLFILATFLFSVSGISQTKYEQGMQKAFDLWKNEKPMEAANLFERIAQAETDNWLPLYYVAKINIIYSFGEKDATKFSAQLEKARDFINDATAISKDNPEILILDALWYTAWIAYDGQKYGMTYSGKVTSLYEKAIQLAPKNPRVVLGKAEWEMEAAQYFGKPITPYCKDVARALSLFATFKPESDFHPNDGEGRAKELLNNSCRKK</sequence>
<evidence type="ECO:0000313" key="1">
    <source>
        <dbReference type="EMBL" id="OAB78868.1"/>
    </source>
</evidence>
<accession>A0A167HQS8</accession>